<dbReference type="Pfam" id="PF01729">
    <property type="entry name" value="QRPTase_C"/>
    <property type="match status" value="1"/>
</dbReference>
<dbReference type="FunFam" id="3.20.20.70:FF:000030">
    <property type="entry name" value="Nicotinate-nucleotide pyrophosphorylase, carboxylating"/>
    <property type="match status" value="1"/>
</dbReference>
<dbReference type="Pfam" id="PF02749">
    <property type="entry name" value="QRPTase_N"/>
    <property type="match status" value="1"/>
</dbReference>
<evidence type="ECO:0000256" key="6">
    <source>
        <dbReference type="ARBA" id="ARBA00022642"/>
    </source>
</evidence>
<gene>
    <name evidence="15" type="ORF">IT41_07825</name>
    <name evidence="16" type="ORF">SAMN04487972_101252</name>
</gene>
<dbReference type="InterPro" id="IPR022412">
    <property type="entry name" value="Quinolinate_PRibosylTrfase_N"/>
</dbReference>
<evidence type="ECO:0000256" key="2">
    <source>
        <dbReference type="ARBA" id="ARBA00004893"/>
    </source>
</evidence>
<dbReference type="STRING" id="376733.SAMN04487972_101252"/>
<protein>
    <recommendedName>
        <fullName evidence="11">Probable nicotinate-nucleotide pyrophosphorylase [carboxylating]</fullName>
        <ecNumber evidence="5">2.4.2.19</ecNumber>
    </recommendedName>
    <alternativeName>
        <fullName evidence="9">Quinolinate phosphoribosyltransferase [decarboxylating]</fullName>
    </alternativeName>
</protein>
<dbReference type="SUPFAM" id="SSF54675">
    <property type="entry name" value="Nicotinate/Quinolinate PRTase N-terminal domain-like"/>
    <property type="match status" value="1"/>
</dbReference>
<dbReference type="FunFam" id="3.90.1170.20:FF:000001">
    <property type="entry name" value="Nicotinate-nucleotide diphosphorylase (Carboxylating)"/>
    <property type="match status" value="1"/>
</dbReference>
<dbReference type="InterPro" id="IPR037128">
    <property type="entry name" value="Quinolinate_PRibosylTase_N_sf"/>
</dbReference>
<dbReference type="UniPathway" id="UPA00253">
    <property type="reaction ID" value="UER00331"/>
</dbReference>
<reference evidence="15 17" key="2">
    <citation type="submission" date="2014-10" db="EMBL/GenBank/DDBJ databases">
        <title>Paracoccus sanguinis sp. nov., isolated from clinical specimens of New York State patients.</title>
        <authorList>
            <person name="Mingle L.A."/>
            <person name="Cole J.A."/>
            <person name="Lapierre P."/>
            <person name="Musser K.A."/>
        </authorList>
    </citation>
    <scope>NUCLEOTIDE SEQUENCE [LARGE SCALE GENOMIC DNA]</scope>
    <source>
        <strain evidence="15 17">JCM 14014</strain>
    </source>
</reference>
<sequence length="278" mass="30077">MLIDMRKVEQLIELWFDEDSNYFDLTTKIMVDDDAVATFGMNAREDIVLSGLPMVELIFKKLDPGCTFEALFKDGDRVPAGTTFANVSGNAQALLTAERVALNLIQRMSGIAGLTAEYVKEIDGTGAFLVDTRKTTPGLRMLEKYAVFCGGGRNHRLGLDNGIMLKDNHIAVAGSIAAAVARAKANAPILTKIEVECDRIEQVKEALEAGADVIMLDNMTNDAMRECVKWVAGRVPLECSGGVRLETIRGKAETGVDFVSVGRITQSAACVDIGLDDI</sequence>
<dbReference type="EMBL" id="JRKN01000008">
    <property type="protein sequence ID" value="KGJ04928.1"/>
    <property type="molecule type" value="Genomic_DNA"/>
</dbReference>
<dbReference type="Proteomes" id="UP000182312">
    <property type="component" value="Unassembled WGS sequence"/>
</dbReference>
<keyword evidence="6" id="KW-0662">Pyridine nucleotide biosynthesis</keyword>
<dbReference type="PANTHER" id="PTHR32179:SF3">
    <property type="entry name" value="NICOTINATE-NUCLEOTIDE PYROPHOSPHORYLASE [CARBOXYLATING]"/>
    <property type="match status" value="1"/>
</dbReference>
<dbReference type="InterPro" id="IPR027277">
    <property type="entry name" value="NadC/ModD"/>
</dbReference>
<dbReference type="InterPro" id="IPR004393">
    <property type="entry name" value="NadC"/>
</dbReference>
<keyword evidence="17" id="KW-1185">Reference proteome</keyword>
<keyword evidence="7 12" id="KW-0328">Glycosyltransferase</keyword>
<evidence type="ECO:0000256" key="8">
    <source>
        <dbReference type="ARBA" id="ARBA00022679"/>
    </source>
</evidence>
<evidence type="ECO:0000259" key="13">
    <source>
        <dbReference type="Pfam" id="PF01729"/>
    </source>
</evidence>
<dbReference type="AlphaFoldDB" id="A0A099F3R9"/>
<evidence type="ECO:0000256" key="11">
    <source>
        <dbReference type="ARBA" id="ARBA00069173"/>
    </source>
</evidence>
<dbReference type="PANTHER" id="PTHR32179">
    <property type="entry name" value="NICOTINATE-NUCLEOTIDE PYROPHOSPHORYLASE [CARBOXYLATING]"/>
    <property type="match status" value="1"/>
</dbReference>
<evidence type="ECO:0000313" key="15">
    <source>
        <dbReference type="EMBL" id="KGJ04928.1"/>
    </source>
</evidence>
<dbReference type="Proteomes" id="UP000029846">
    <property type="component" value="Unassembled WGS sequence"/>
</dbReference>
<comment type="similarity">
    <text evidence="3 12">Belongs to the NadC/ModD family.</text>
</comment>
<comment type="function">
    <text evidence="1">Involved in the catabolism of quinolinic acid (QA).</text>
</comment>
<comment type="pathway">
    <text evidence="2">Cofactor biosynthesis; NAD(+) biosynthesis; nicotinate D-ribonucleotide from quinolinate: step 1/1.</text>
</comment>
<evidence type="ECO:0000256" key="4">
    <source>
        <dbReference type="ARBA" id="ARBA00011218"/>
    </source>
</evidence>
<dbReference type="RefSeq" id="WP_036740078.1">
    <property type="nucleotide sequence ID" value="NZ_FOJO01000001.1"/>
</dbReference>
<evidence type="ECO:0000259" key="14">
    <source>
        <dbReference type="Pfam" id="PF02749"/>
    </source>
</evidence>
<evidence type="ECO:0000256" key="1">
    <source>
        <dbReference type="ARBA" id="ARBA00003237"/>
    </source>
</evidence>
<evidence type="ECO:0000256" key="10">
    <source>
        <dbReference type="ARBA" id="ARBA00047445"/>
    </source>
</evidence>
<evidence type="ECO:0000256" key="3">
    <source>
        <dbReference type="ARBA" id="ARBA00009400"/>
    </source>
</evidence>
<accession>A0A099F3R9</accession>
<dbReference type="InterPro" id="IPR002638">
    <property type="entry name" value="Quinolinate_PRibosylTrfase_C"/>
</dbReference>
<dbReference type="EC" id="2.4.2.19" evidence="5"/>
<name>A0A099F3R9_9RHOB</name>
<organism evidence="15 17">
    <name type="scientific">Paracoccus halophilus</name>
    <dbReference type="NCBI Taxonomy" id="376733"/>
    <lineage>
        <taxon>Bacteria</taxon>
        <taxon>Pseudomonadati</taxon>
        <taxon>Pseudomonadota</taxon>
        <taxon>Alphaproteobacteria</taxon>
        <taxon>Rhodobacterales</taxon>
        <taxon>Paracoccaceae</taxon>
        <taxon>Paracoccus</taxon>
    </lineage>
</organism>
<dbReference type="Gene3D" id="3.90.1170.20">
    <property type="entry name" value="Quinolinate phosphoribosyl transferase, N-terminal domain"/>
    <property type="match status" value="1"/>
</dbReference>
<dbReference type="GO" id="GO:0005737">
    <property type="term" value="C:cytoplasm"/>
    <property type="evidence" value="ECO:0007669"/>
    <property type="project" value="TreeGrafter"/>
</dbReference>
<dbReference type="GO" id="GO:0009435">
    <property type="term" value="P:NAD+ biosynthetic process"/>
    <property type="evidence" value="ECO:0007669"/>
    <property type="project" value="UniProtKB-UniPathway"/>
</dbReference>
<dbReference type="eggNOG" id="COG0157">
    <property type="taxonomic scope" value="Bacteria"/>
</dbReference>
<comment type="catalytic activity">
    <reaction evidence="10">
        <text>nicotinate beta-D-ribonucleotide + CO2 + diphosphate = quinolinate + 5-phospho-alpha-D-ribose 1-diphosphate + 2 H(+)</text>
        <dbReference type="Rhea" id="RHEA:12733"/>
        <dbReference type="ChEBI" id="CHEBI:15378"/>
        <dbReference type="ChEBI" id="CHEBI:16526"/>
        <dbReference type="ChEBI" id="CHEBI:29959"/>
        <dbReference type="ChEBI" id="CHEBI:33019"/>
        <dbReference type="ChEBI" id="CHEBI:57502"/>
        <dbReference type="ChEBI" id="CHEBI:58017"/>
        <dbReference type="EC" id="2.4.2.19"/>
    </reaction>
</comment>
<evidence type="ECO:0000313" key="17">
    <source>
        <dbReference type="Proteomes" id="UP000029846"/>
    </source>
</evidence>
<evidence type="ECO:0000256" key="5">
    <source>
        <dbReference type="ARBA" id="ARBA00011944"/>
    </source>
</evidence>
<dbReference type="NCBIfam" id="TIGR00078">
    <property type="entry name" value="nadC"/>
    <property type="match status" value="1"/>
</dbReference>
<evidence type="ECO:0000256" key="12">
    <source>
        <dbReference type="PIRNR" id="PIRNR006250"/>
    </source>
</evidence>
<proteinExistence type="inferred from homology"/>
<reference evidence="15 17" key="1">
    <citation type="submission" date="2014-09" db="EMBL/GenBank/DDBJ databases">
        <authorList>
            <person name="McGinnis J.M."/>
            <person name="Wolfgang W.J."/>
        </authorList>
    </citation>
    <scope>NUCLEOTIDE SEQUENCE [LARGE SCALE GENOMIC DNA]</scope>
    <source>
        <strain evidence="15 17">JCM 14014</strain>
    </source>
</reference>
<dbReference type="Gene3D" id="3.20.20.70">
    <property type="entry name" value="Aldolase class I"/>
    <property type="match status" value="1"/>
</dbReference>
<dbReference type="OrthoDB" id="9782546at2"/>
<evidence type="ECO:0000313" key="16">
    <source>
        <dbReference type="EMBL" id="SFA39146.1"/>
    </source>
</evidence>
<dbReference type="GO" id="GO:0004514">
    <property type="term" value="F:nicotinate-nucleotide diphosphorylase (carboxylating) activity"/>
    <property type="evidence" value="ECO:0007669"/>
    <property type="project" value="UniProtKB-EC"/>
</dbReference>
<dbReference type="InterPro" id="IPR036068">
    <property type="entry name" value="Nicotinate_pribotase-like_C"/>
</dbReference>
<evidence type="ECO:0000313" key="18">
    <source>
        <dbReference type="Proteomes" id="UP000182312"/>
    </source>
</evidence>
<dbReference type="EMBL" id="FOJO01000001">
    <property type="protein sequence ID" value="SFA39146.1"/>
    <property type="molecule type" value="Genomic_DNA"/>
</dbReference>
<feature type="domain" description="Quinolinate phosphoribosyl transferase N-terminal" evidence="14">
    <location>
        <begin position="24"/>
        <end position="109"/>
    </location>
</feature>
<evidence type="ECO:0000256" key="9">
    <source>
        <dbReference type="ARBA" id="ARBA00033102"/>
    </source>
</evidence>
<keyword evidence="8 12" id="KW-0808">Transferase</keyword>
<dbReference type="GO" id="GO:0034213">
    <property type="term" value="P:quinolinate catabolic process"/>
    <property type="evidence" value="ECO:0007669"/>
    <property type="project" value="TreeGrafter"/>
</dbReference>
<evidence type="ECO:0000256" key="7">
    <source>
        <dbReference type="ARBA" id="ARBA00022676"/>
    </source>
</evidence>
<dbReference type="InterPro" id="IPR013785">
    <property type="entry name" value="Aldolase_TIM"/>
</dbReference>
<comment type="subunit">
    <text evidence="4">Hexamer formed by 3 homodimers.</text>
</comment>
<dbReference type="SUPFAM" id="SSF51690">
    <property type="entry name" value="Nicotinate/Quinolinate PRTase C-terminal domain-like"/>
    <property type="match status" value="1"/>
</dbReference>
<feature type="domain" description="Quinolinate phosphoribosyl transferase C-terminal" evidence="13">
    <location>
        <begin position="111"/>
        <end position="276"/>
    </location>
</feature>
<dbReference type="PIRSF" id="PIRSF006250">
    <property type="entry name" value="NadC_ModD"/>
    <property type="match status" value="1"/>
</dbReference>
<dbReference type="CDD" id="cd01572">
    <property type="entry name" value="QPRTase"/>
    <property type="match status" value="1"/>
</dbReference>
<reference evidence="16 18" key="3">
    <citation type="submission" date="2016-10" db="EMBL/GenBank/DDBJ databases">
        <authorList>
            <person name="de Groot N.N."/>
        </authorList>
    </citation>
    <scope>NUCLEOTIDE SEQUENCE [LARGE SCALE GENOMIC DNA]</scope>
    <source>
        <strain evidence="16 18">CGMCC 1.6117</strain>
    </source>
</reference>